<gene>
    <name evidence="1" type="primary">LIA1</name>
    <name evidence="1" type="ORF">SNEC2469_LOCUS14601</name>
</gene>
<evidence type="ECO:0000313" key="2">
    <source>
        <dbReference type="Proteomes" id="UP000601435"/>
    </source>
</evidence>
<reference evidence="1" key="1">
    <citation type="submission" date="2021-02" db="EMBL/GenBank/DDBJ databases">
        <authorList>
            <person name="Dougan E. K."/>
            <person name="Rhodes N."/>
            <person name="Thang M."/>
            <person name="Chan C."/>
        </authorList>
    </citation>
    <scope>NUCLEOTIDE SEQUENCE</scope>
</reference>
<dbReference type="SUPFAM" id="SSF47923">
    <property type="entry name" value="Ypt/Rab-GAP domain of gyp1p"/>
    <property type="match status" value="1"/>
</dbReference>
<dbReference type="InterPro" id="IPR035969">
    <property type="entry name" value="Rab-GAP_TBC_sf"/>
</dbReference>
<evidence type="ECO:0000313" key="1">
    <source>
        <dbReference type="EMBL" id="CAE7511106.1"/>
    </source>
</evidence>
<accession>A0A812T8G9</accession>
<feature type="non-terminal residue" evidence="1">
    <location>
        <position position="1"/>
    </location>
</feature>
<dbReference type="AlphaFoldDB" id="A0A812T8G9"/>
<proteinExistence type="predicted"/>
<dbReference type="EMBL" id="CAJNJA010023464">
    <property type="protein sequence ID" value="CAE7511106.1"/>
    <property type="molecule type" value="Genomic_DNA"/>
</dbReference>
<protein>
    <submittedName>
        <fullName evidence="1">LIA1 protein</fullName>
    </submittedName>
</protein>
<organism evidence="1 2">
    <name type="scientific">Symbiodinium necroappetens</name>
    <dbReference type="NCBI Taxonomy" id="1628268"/>
    <lineage>
        <taxon>Eukaryota</taxon>
        <taxon>Sar</taxon>
        <taxon>Alveolata</taxon>
        <taxon>Dinophyceae</taxon>
        <taxon>Suessiales</taxon>
        <taxon>Symbiodiniaceae</taxon>
        <taxon>Symbiodinium</taxon>
    </lineage>
</organism>
<dbReference type="OrthoDB" id="294251at2759"/>
<keyword evidence="2" id="KW-1185">Reference proteome</keyword>
<name>A0A812T8G9_9DINO</name>
<dbReference type="Proteomes" id="UP000601435">
    <property type="component" value="Unassembled WGS sequence"/>
</dbReference>
<comment type="caution">
    <text evidence="1">The sequence shown here is derived from an EMBL/GenBank/DDBJ whole genome shotgun (WGS) entry which is preliminary data.</text>
</comment>
<sequence length="78" mass="8516">MNFIAGVMLCVFRSGGNSDTASDSSVTPARAVLNFQAAEPIAYHCVLSMLLRHGMNQYFGDGFPKLRLSALQFDCLLE</sequence>